<reference evidence="3" key="1">
    <citation type="submission" date="2017-09" db="EMBL/GenBank/DDBJ databases">
        <title>Depth-based differentiation of microbial function through sediment-hosted aquifers and enrichment of novel symbionts in the deep terrestrial subsurface.</title>
        <authorList>
            <person name="Probst A.J."/>
            <person name="Ladd B."/>
            <person name="Jarett J.K."/>
            <person name="Geller-Mcgrath D.E."/>
            <person name="Sieber C.M.K."/>
            <person name="Emerson J.B."/>
            <person name="Anantharaman K."/>
            <person name="Thomas B.C."/>
            <person name="Malmstrom R."/>
            <person name="Stieglmeier M."/>
            <person name="Klingl A."/>
            <person name="Woyke T."/>
            <person name="Ryan C.M."/>
            <person name="Banfield J.F."/>
        </authorList>
    </citation>
    <scope>NUCLEOTIDE SEQUENCE [LARGE SCALE GENOMIC DNA]</scope>
</reference>
<evidence type="ECO:0000256" key="1">
    <source>
        <dbReference type="SAM" id="Phobius"/>
    </source>
</evidence>
<organism evidence="2 3">
    <name type="scientific">Candidatus Portnoybacteria bacterium CG09_land_8_20_14_0_10_44_13</name>
    <dbReference type="NCBI Taxonomy" id="1974811"/>
    <lineage>
        <taxon>Bacteria</taxon>
        <taxon>Candidatus Portnoyibacteriota</taxon>
    </lineage>
</organism>
<feature type="transmembrane region" description="Helical" evidence="1">
    <location>
        <begin position="18"/>
        <end position="36"/>
    </location>
</feature>
<proteinExistence type="predicted"/>
<feature type="transmembrane region" description="Helical" evidence="1">
    <location>
        <begin position="77"/>
        <end position="94"/>
    </location>
</feature>
<protein>
    <submittedName>
        <fullName evidence="2">Uncharacterized protein</fullName>
    </submittedName>
</protein>
<accession>A0A2H0WVW5</accession>
<feature type="transmembrane region" description="Helical" evidence="1">
    <location>
        <begin position="48"/>
        <end position="70"/>
    </location>
</feature>
<keyword evidence="1" id="KW-1133">Transmembrane helix</keyword>
<name>A0A2H0WVW5_9BACT</name>
<feature type="transmembrane region" description="Helical" evidence="1">
    <location>
        <begin position="106"/>
        <end position="124"/>
    </location>
</feature>
<dbReference type="Proteomes" id="UP000229080">
    <property type="component" value="Unassembled WGS sequence"/>
</dbReference>
<dbReference type="EMBL" id="PEZF01000065">
    <property type="protein sequence ID" value="PIS16814.1"/>
    <property type="molecule type" value="Genomic_DNA"/>
</dbReference>
<evidence type="ECO:0000313" key="3">
    <source>
        <dbReference type="Proteomes" id="UP000229080"/>
    </source>
</evidence>
<dbReference type="AlphaFoldDB" id="A0A2H0WVW5"/>
<sequence>MLPDDLDNLGKYKITRRGVYLSVLASFLLYIFFVSTEVAQYNFDTSLLIGWIILIGLLVFPATLFAISLIERKFEENGAMTAAICTLNAFLYIFGEGLAKLNYNHAVLIGSGVLTIFSWAAYLWRKKAKSKRPL</sequence>
<comment type="caution">
    <text evidence="2">The sequence shown here is derived from an EMBL/GenBank/DDBJ whole genome shotgun (WGS) entry which is preliminary data.</text>
</comment>
<evidence type="ECO:0000313" key="2">
    <source>
        <dbReference type="EMBL" id="PIS16814.1"/>
    </source>
</evidence>
<keyword evidence="1" id="KW-0472">Membrane</keyword>
<gene>
    <name evidence="2" type="ORF">COT61_01950</name>
</gene>
<keyword evidence="1" id="KW-0812">Transmembrane</keyword>